<feature type="region of interest" description="Disordered" evidence="5">
    <location>
        <begin position="162"/>
        <end position="229"/>
    </location>
</feature>
<evidence type="ECO:0000256" key="3">
    <source>
        <dbReference type="ARBA" id="ARBA00022989"/>
    </source>
</evidence>
<dbReference type="NCBIfam" id="TIGR01352">
    <property type="entry name" value="tonB_Cterm"/>
    <property type="match status" value="1"/>
</dbReference>
<dbReference type="AlphaFoldDB" id="D8JTK4"/>
<dbReference type="GO" id="GO:0055085">
    <property type="term" value="P:transmembrane transport"/>
    <property type="evidence" value="ECO:0007669"/>
    <property type="project" value="InterPro"/>
</dbReference>
<keyword evidence="3 6" id="KW-1133">Transmembrane helix</keyword>
<evidence type="ECO:0000259" key="7">
    <source>
        <dbReference type="PROSITE" id="PS52015"/>
    </source>
</evidence>
<evidence type="ECO:0000256" key="5">
    <source>
        <dbReference type="SAM" id="MobiDB-lite"/>
    </source>
</evidence>
<keyword evidence="4 6" id="KW-0472">Membrane</keyword>
<comment type="subcellular location">
    <subcellularLocation>
        <location evidence="1">Membrane</location>
        <topology evidence="1">Single-pass membrane protein</topology>
    </subcellularLocation>
</comment>
<reference evidence="9" key="1">
    <citation type="journal article" date="2011" name="J. Bacteriol.">
        <title>Genome sequences of eight morphologically diverse alphaproteobacteria.</title>
        <authorList>
            <consortium name="US DOE Joint Genome Institute"/>
            <person name="Brown P.J."/>
            <person name="Kysela D.T."/>
            <person name="Buechlein A."/>
            <person name="Hemmerich C."/>
            <person name="Brun Y.V."/>
        </authorList>
    </citation>
    <scope>NUCLEOTIDE SEQUENCE [LARGE SCALE GENOMIC DNA]</scope>
    <source>
        <strain evidence="9">ATCC 51888 / DSM 1869 / NCIB 11706 / TK 0415</strain>
    </source>
</reference>
<dbReference type="Gene3D" id="3.30.1150.10">
    <property type="match status" value="1"/>
</dbReference>
<evidence type="ECO:0000256" key="4">
    <source>
        <dbReference type="ARBA" id="ARBA00023136"/>
    </source>
</evidence>
<dbReference type="GO" id="GO:0016020">
    <property type="term" value="C:membrane"/>
    <property type="evidence" value="ECO:0007669"/>
    <property type="project" value="UniProtKB-SubCell"/>
</dbReference>
<dbReference type="PROSITE" id="PS52015">
    <property type="entry name" value="TONB_CTD"/>
    <property type="match status" value="1"/>
</dbReference>
<dbReference type="EMBL" id="CP002083">
    <property type="protein sequence ID" value="ADJ22566.1"/>
    <property type="molecule type" value="Genomic_DNA"/>
</dbReference>
<evidence type="ECO:0000313" key="9">
    <source>
        <dbReference type="Proteomes" id="UP000002033"/>
    </source>
</evidence>
<organism evidence="8 9">
    <name type="scientific">Hyphomicrobium denitrificans (strain ATCC 51888 / DSM 1869 / NCIMB 11706 / TK 0415)</name>
    <dbReference type="NCBI Taxonomy" id="582899"/>
    <lineage>
        <taxon>Bacteria</taxon>
        <taxon>Pseudomonadati</taxon>
        <taxon>Pseudomonadota</taxon>
        <taxon>Alphaproteobacteria</taxon>
        <taxon>Hyphomicrobiales</taxon>
        <taxon>Hyphomicrobiaceae</taxon>
        <taxon>Hyphomicrobium</taxon>
    </lineage>
</organism>
<protein>
    <submittedName>
        <fullName evidence="8">TonB family protein</fullName>
    </submittedName>
</protein>
<dbReference type="Pfam" id="PF13103">
    <property type="entry name" value="TonB_2"/>
    <property type="match status" value="1"/>
</dbReference>
<evidence type="ECO:0000256" key="1">
    <source>
        <dbReference type="ARBA" id="ARBA00004167"/>
    </source>
</evidence>
<evidence type="ECO:0000313" key="8">
    <source>
        <dbReference type="EMBL" id="ADJ22566.1"/>
    </source>
</evidence>
<dbReference type="InterPro" id="IPR006260">
    <property type="entry name" value="TonB/TolA_C"/>
</dbReference>
<evidence type="ECO:0000256" key="6">
    <source>
        <dbReference type="SAM" id="Phobius"/>
    </source>
</evidence>
<dbReference type="InterPro" id="IPR037682">
    <property type="entry name" value="TonB_C"/>
</dbReference>
<feature type="region of interest" description="Disordered" evidence="5">
    <location>
        <begin position="114"/>
        <end position="140"/>
    </location>
</feature>
<evidence type="ECO:0000256" key="2">
    <source>
        <dbReference type="ARBA" id="ARBA00022692"/>
    </source>
</evidence>
<keyword evidence="9" id="KW-1185">Reference proteome</keyword>
<dbReference type="STRING" id="582899.Hden_0748"/>
<feature type="compositionally biased region" description="Low complexity" evidence="5">
    <location>
        <begin position="116"/>
        <end position="126"/>
    </location>
</feature>
<feature type="transmembrane region" description="Helical" evidence="6">
    <location>
        <begin position="38"/>
        <end position="64"/>
    </location>
</feature>
<sequence length="321" mass="32564">MQAQALGWALVIEAADATMTRAIRGAESPSSGASGKVVRAIALGGGILLSLLFHGSVLATFLYLAKQKPGAIEQPTEAISVASLQSDVLEAVSAAQSAAAVSASSVDETVGEIKESAAAQPSQAQEFEADEPQHTTPAATEISNSAVLPEGLDLVRGAFESERGAGDETGAADVTAEAGAPERNVREQSASRKPRTSAQARLNHDRSSQRKQKGAASIRAKSGAQASAGRVSASSGSALNYAALVRARVAGRRPGGNGGRGTVVVAFSVSRAGALNSARIARSSGNLSLDSSVLAAVRGASPFPPPPATAILSFSMPFYFK</sequence>
<accession>D8JTK4</accession>
<keyword evidence="2 6" id="KW-0812">Transmembrane</keyword>
<gene>
    <name evidence="8" type="ordered locus">Hden_0748</name>
</gene>
<dbReference type="SUPFAM" id="SSF74653">
    <property type="entry name" value="TolA/TonB C-terminal domain"/>
    <property type="match status" value="1"/>
</dbReference>
<dbReference type="KEGG" id="hdn:Hden_0748"/>
<feature type="domain" description="TonB C-terminal" evidence="7">
    <location>
        <begin position="235"/>
        <end position="321"/>
    </location>
</feature>
<name>D8JTK4_HYPDA</name>
<dbReference type="eggNOG" id="COG0810">
    <property type="taxonomic scope" value="Bacteria"/>
</dbReference>
<dbReference type="Proteomes" id="UP000002033">
    <property type="component" value="Chromosome"/>
</dbReference>
<proteinExistence type="predicted"/>
<dbReference type="HOGENOM" id="CLU_865377_0_0_5"/>